<sequence length="892" mass="94060">MSLAQLHYTSAPPGPDGSGFRFTAVSPGVPPTLLREAEQLIGYEPPRDLAARPDAEQLKSFPKAFSFSELSDGGMLLSRSVYTGADYSGRWGNFHAHAFHLPPGMRLPDGALPITAWESPRWADATPPGGRPEPVDRFEPCGLLRRDGLVAFARSRADRLTAFFADLRALVEGTDTRQIVLVEQDSADVAQWIALACTVLAREQAHRLTFTTYTRRPQQARQQIVGALPSSEPAGHDHRFRVHDCTARADSGPVQDAWADVCARVWSAGRPELFRDGSGELGPLAVAALVDGVALRGDGRAAAARWAVDHAFTLAEERLTALVAALTGGATDAYADAGTRKARYSPTGTPLDDEPAALTALLARLDGRVPTAVSAPLAARVLASAVLDRGPIPALGAGSLTPALRAGLARDLAPALRQGVADPGEPAAGRPLSLLRVADLLDVDCTDVLPEFAGRIARDLVSGRATSPAGTDGTPQAGRDAGAVAPEPGGPSGAAHPGQGAASPARDGGTHAGHGPASAADGHPGDGNCPPALLDVIHGHPAVRTALFGALDALAAANPPGVAGRLTGSGLPVSLDPGFPHLRMCVQADAAGPLRGDRLRRFHEALRTAGVSPHAEPAVLHTAFHLVWPDGLPTGEEASLLLNELGSDAHRLAGTRDLLVEAALAAPADDPAVPALATDLLRCFTGELRPAHQVPLLLLEYAGLLDTGQDVEGWVKSVLDLRDGAVEPVPDAVTRRAYDALARRLLPAAPAPESELYALARSGDPALLAAYERLARSDRVGDRLRTVPSYVAACFCDWSAYPQSHTLWDETRTALLTKVLRPVVRALPAEDQSEVEEELRRTGRGRLDAYRAWNRPGALGRLAGRLTGRGRREDRQATWYGDVEPPAEEGRR</sequence>
<dbReference type="STRING" id="67285.AQI88_14010"/>
<dbReference type="InterPro" id="IPR045401">
    <property type="entry name" value="GAP1-M"/>
</dbReference>
<feature type="region of interest" description="Disordered" evidence="1">
    <location>
        <begin position="463"/>
        <end position="526"/>
    </location>
</feature>
<comment type="caution">
    <text evidence="5">The sequence shown here is derived from an EMBL/GenBank/DDBJ whole genome shotgun (WGS) entry which is preliminary data.</text>
</comment>
<dbReference type="OrthoDB" id="167038at2"/>
<reference evidence="5 6" key="1">
    <citation type="submission" date="2015-10" db="EMBL/GenBank/DDBJ databases">
        <title>Draft genome sequence of Streptomyces cellostaticus DSM 40189, type strain for the species Streptomyces cellostaticus.</title>
        <authorList>
            <person name="Ruckert C."/>
            <person name="Winkler A."/>
            <person name="Kalinowski J."/>
            <person name="Kampfer P."/>
            <person name="Glaeser S."/>
        </authorList>
    </citation>
    <scope>NUCLEOTIDE SEQUENCE [LARGE SCALE GENOMIC DNA]</scope>
    <source>
        <strain evidence="5 6">DSM 40189</strain>
    </source>
</reference>
<dbReference type="Pfam" id="PF20052">
    <property type="entry name" value="GAP1-C"/>
    <property type="match status" value="1"/>
</dbReference>
<feature type="domain" description="GTPase-associated protein 1-like C-terminal" evidence="4">
    <location>
        <begin position="266"/>
        <end position="850"/>
    </location>
</feature>
<dbReference type="AlphaFoldDB" id="A0A124HD13"/>
<feature type="region of interest" description="Disordered" evidence="1">
    <location>
        <begin position="864"/>
        <end position="892"/>
    </location>
</feature>
<dbReference type="InterPro" id="IPR049532">
    <property type="entry name" value="GAP1-like_C"/>
</dbReference>
<proteinExistence type="predicted"/>
<organism evidence="5 6">
    <name type="scientific">Streptomyces cellostaticus</name>
    <dbReference type="NCBI Taxonomy" id="67285"/>
    <lineage>
        <taxon>Bacteria</taxon>
        <taxon>Bacillati</taxon>
        <taxon>Actinomycetota</taxon>
        <taxon>Actinomycetes</taxon>
        <taxon>Kitasatosporales</taxon>
        <taxon>Streptomycetaceae</taxon>
        <taxon>Streptomyces</taxon>
    </lineage>
</organism>
<feature type="domain" description="GTPase-associated protein 1 N-terminal" evidence="2">
    <location>
        <begin position="3"/>
        <end position="136"/>
    </location>
</feature>
<dbReference type="EMBL" id="LMWL01000023">
    <property type="protein sequence ID" value="KUM96143.1"/>
    <property type="molecule type" value="Genomic_DNA"/>
</dbReference>
<evidence type="ECO:0000259" key="3">
    <source>
        <dbReference type="Pfam" id="PF20014"/>
    </source>
</evidence>
<accession>A0A124HD13</accession>
<evidence type="ECO:0000256" key="1">
    <source>
        <dbReference type="SAM" id="MobiDB-lite"/>
    </source>
</evidence>
<evidence type="ECO:0000259" key="4">
    <source>
        <dbReference type="Pfam" id="PF20052"/>
    </source>
</evidence>
<dbReference type="Pfam" id="PF20013">
    <property type="entry name" value="GAP1-N2"/>
    <property type="match status" value="1"/>
</dbReference>
<dbReference type="Pfam" id="PF20014">
    <property type="entry name" value="GAP1-M"/>
    <property type="match status" value="1"/>
</dbReference>
<evidence type="ECO:0000313" key="5">
    <source>
        <dbReference type="EMBL" id="KUM96143.1"/>
    </source>
</evidence>
<gene>
    <name evidence="5" type="ORF">AQI88_14010</name>
</gene>
<protein>
    <submittedName>
        <fullName evidence="5">Uncharacterized protein</fullName>
    </submittedName>
</protein>
<dbReference type="InterPro" id="IPR045402">
    <property type="entry name" value="GAP1-N2"/>
</dbReference>
<keyword evidence="6" id="KW-1185">Reference proteome</keyword>
<dbReference type="Proteomes" id="UP000054241">
    <property type="component" value="Unassembled WGS sequence"/>
</dbReference>
<dbReference type="RefSeq" id="WP_066997562.1">
    <property type="nucleotide sequence ID" value="NZ_BNDU01000003.1"/>
</dbReference>
<feature type="domain" description="GTPase-associated protein 1 middle" evidence="3">
    <location>
        <begin position="150"/>
        <end position="246"/>
    </location>
</feature>
<evidence type="ECO:0000259" key="2">
    <source>
        <dbReference type="Pfam" id="PF20013"/>
    </source>
</evidence>
<evidence type="ECO:0000313" key="6">
    <source>
        <dbReference type="Proteomes" id="UP000054241"/>
    </source>
</evidence>
<feature type="region of interest" description="Disordered" evidence="1">
    <location>
        <begin position="1"/>
        <end position="21"/>
    </location>
</feature>
<name>A0A124HD13_9ACTN</name>